<feature type="binding site" evidence="7">
    <location>
        <begin position="98"/>
        <end position="105"/>
    </location>
    <ligand>
        <name>ATP</name>
        <dbReference type="ChEBI" id="CHEBI:30616"/>
    </ligand>
</feature>
<keyword evidence="5 7" id="KW-0505">Motor protein</keyword>
<dbReference type="PANTHER" id="PTHR13140">
    <property type="entry name" value="MYOSIN"/>
    <property type="match status" value="1"/>
</dbReference>
<evidence type="ECO:0000256" key="1">
    <source>
        <dbReference type="ARBA" id="ARBA00008314"/>
    </source>
</evidence>
<dbReference type="HOGENOM" id="CLU_000192_7_2_1"/>
<dbReference type="Gene3D" id="1.20.58.530">
    <property type="match status" value="1"/>
</dbReference>
<evidence type="ECO:0000256" key="2">
    <source>
        <dbReference type="ARBA" id="ARBA00022741"/>
    </source>
</evidence>
<evidence type="ECO:0000256" key="7">
    <source>
        <dbReference type="PROSITE-ProRule" id="PRU00782"/>
    </source>
</evidence>
<dbReference type="PROSITE" id="PS50096">
    <property type="entry name" value="IQ"/>
    <property type="match status" value="1"/>
</dbReference>
<dbReference type="FunFam" id="1.20.58.530:FF:000007">
    <property type="entry name" value="Myosin IE"/>
    <property type="match status" value="1"/>
</dbReference>
<dbReference type="PROSITE" id="PS51456">
    <property type="entry name" value="MYOSIN_MOTOR"/>
    <property type="match status" value="1"/>
</dbReference>
<accession>A7SMP8</accession>
<dbReference type="PhylomeDB" id="A7SMP8"/>
<proteinExistence type="inferred from homology"/>
<dbReference type="GO" id="GO:0015629">
    <property type="term" value="C:actin cytoskeleton"/>
    <property type="evidence" value="ECO:0000318"/>
    <property type="project" value="GO_Central"/>
</dbReference>
<dbReference type="SMART" id="SM00242">
    <property type="entry name" value="MYSc"/>
    <property type="match status" value="1"/>
</dbReference>
<name>A7SMP8_NEMVE</name>
<evidence type="ECO:0000256" key="3">
    <source>
        <dbReference type="ARBA" id="ARBA00022840"/>
    </source>
</evidence>
<dbReference type="Proteomes" id="UP000001593">
    <property type="component" value="Unassembled WGS sequence"/>
</dbReference>
<evidence type="ECO:0000313" key="9">
    <source>
        <dbReference type="EMBL" id="EDO35007.1"/>
    </source>
</evidence>
<protein>
    <recommendedName>
        <fullName evidence="8">Myosin motor domain-containing protein</fullName>
    </recommendedName>
</protein>
<feature type="domain" description="Myosin motor" evidence="8">
    <location>
        <begin position="3"/>
        <end position="690"/>
    </location>
</feature>
<organism evidence="9 10">
    <name type="scientific">Nematostella vectensis</name>
    <name type="common">Starlet sea anemone</name>
    <dbReference type="NCBI Taxonomy" id="45351"/>
    <lineage>
        <taxon>Eukaryota</taxon>
        <taxon>Metazoa</taxon>
        <taxon>Cnidaria</taxon>
        <taxon>Anthozoa</taxon>
        <taxon>Hexacorallia</taxon>
        <taxon>Actiniaria</taxon>
        <taxon>Edwardsiidae</taxon>
        <taxon>Nematostella</taxon>
    </lineage>
</organism>
<evidence type="ECO:0000256" key="6">
    <source>
        <dbReference type="ARBA" id="ARBA00023203"/>
    </source>
</evidence>
<evidence type="ECO:0000256" key="4">
    <source>
        <dbReference type="ARBA" id="ARBA00023123"/>
    </source>
</evidence>
<dbReference type="InterPro" id="IPR036961">
    <property type="entry name" value="Kinesin_motor_dom_sf"/>
</dbReference>
<keyword evidence="4 7" id="KW-0518">Myosin</keyword>
<dbReference type="GO" id="GO:0005737">
    <property type="term" value="C:cytoplasm"/>
    <property type="evidence" value="ECO:0000318"/>
    <property type="project" value="GO_Central"/>
</dbReference>
<dbReference type="FunFam" id="1.10.10.820:FF:000001">
    <property type="entry name" value="Myosin heavy chain"/>
    <property type="match status" value="1"/>
</dbReference>
<evidence type="ECO:0000256" key="5">
    <source>
        <dbReference type="ARBA" id="ARBA00023175"/>
    </source>
</evidence>
<dbReference type="GO" id="GO:0005902">
    <property type="term" value="C:microvillus"/>
    <property type="evidence" value="ECO:0000318"/>
    <property type="project" value="GO_Central"/>
</dbReference>
<dbReference type="Gene3D" id="1.20.5.4820">
    <property type="match status" value="1"/>
</dbReference>
<evidence type="ECO:0000313" key="10">
    <source>
        <dbReference type="Proteomes" id="UP000001593"/>
    </source>
</evidence>
<dbReference type="PANTHER" id="PTHR13140:SF729">
    <property type="entry name" value="UNCONVENTIONAL MYOSIN-IE"/>
    <property type="match status" value="1"/>
</dbReference>
<dbReference type="EMBL" id="DS469711">
    <property type="protein sequence ID" value="EDO35007.1"/>
    <property type="molecule type" value="Genomic_DNA"/>
</dbReference>
<dbReference type="eggNOG" id="KOG0162">
    <property type="taxonomic scope" value="Eukaryota"/>
</dbReference>
<dbReference type="Pfam" id="PF00063">
    <property type="entry name" value="Myosin_head"/>
    <property type="match status" value="1"/>
</dbReference>
<dbReference type="GO" id="GO:0005524">
    <property type="term" value="F:ATP binding"/>
    <property type="evidence" value="ECO:0007669"/>
    <property type="project" value="UniProtKB-UniRule"/>
</dbReference>
<dbReference type="InParanoid" id="A7SMP8"/>
<dbReference type="InterPro" id="IPR027417">
    <property type="entry name" value="P-loop_NTPase"/>
</dbReference>
<keyword evidence="10" id="KW-1185">Reference proteome</keyword>
<dbReference type="SUPFAM" id="SSF52540">
    <property type="entry name" value="P-loop containing nucleoside triphosphate hydrolases"/>
    <property type="match status" value="1"/>
</dbReference>
<feature type="region of interest" description="Actin-binding" evidence="7">
    <location>
        <begin position="567"/>
        <end position="589"/>
    </location>
</feature>
<keyword evidence="6 7" id="KW-0009">Actin-binding</keyword>
<comment type="similarity">
    <text evidence="1 7">Belongs to the TRAFAC class myosin-kinesin ATPase superfamily. Myosin family.</text>
</comment>
<keyword evidence="3 7" id="KW-0067">ATP-binding</keyword>
<dbReference type="GO" id="GO:0000146">
    <property type="term" value="F:microfilament motor activity"/>
    <property type="evidence" value="ECO:0000318"/>
    <property type="project" value="GO_Central"/>
</dbReference>
<dbReference type="GO" id="GO:0007015">
    <property type="term" value="P:actin filament organization"/>
    <property type="evidence" value="ECO:0000318"/>
    <property type="project" value="GO_Central"/>
</dbReference>
<dbReference type="GO" id="GO:0051015">
    <property type="term" value="F:actin filament binding"/>
    <property type="evidence" value="ECO:0000318"/>
    <property type="project" value="GO_Central"/>
</dbReference>
<dbReference type="GO" id="GO:0006897">
    <property type="term" value="P:endocytosis"/>
    <property type="evidence" value="ECO:0000318"/>
    <property type="project" value="GO_Central"/>
</dbReference>
<evidence type="ECO:0000259" key="8">
    <source>
        <dbReference type="PROSITE" id="PS51456"/>
    </source>
</evidence>
<dbReference type="CDD" id="cd23767">
    <property type="entry name" value="IQCD"/>
    <property type="match status" value="1"/>
</dbReference>
<dbReference type="InterPro" id="IPR001609">
    <property type="entry name" value="Myosin_head_motor_dom-like"/>
</dbReference>
<feature type="non-terminal residue" evidence="9">
    <location>
        <position position="719"/>
    </location>
</feature>
<dbReference type="GO" id="GO:0005886">
    <property type="term" value="C:plasma membrane"/>
    <property type="evidence" value="ECO:0000318"/>
    <property type="project" value="GO_Central"/>
</dbReference>
<dbReference type="PRINTS" id="PR00193">
    <property type="entry name" value="MYOSINHEAVY"/>
</dbReference>
<dbReference type="AlphaFoldDB" id="A7SMP8"/>
<keyword evidence="2 7" id="KW-0547">Nucleotide-binding</keyword>
<dbReference type="Gene3D" id="3.40.850.10">
    <property type="entry name" value="Kinesin motor domain"/>
    <property type="match status" value="1"/>
</dbReference>
<sequence>MTATVSDMIEIPDVSEASIANNLKIRLKQEEIYTNIGRVLISVNPFKKINIYGMDAVELYSGKKHNEGAKPPHLYEVANNMFENMLIEGDSQCVIISGESGAGKTVSAKHVMGFLSKVCGEGSTEVERVKDIIMQSNPLLEAFGNAKTVMNNNSSRFGKFMEIQYSRSGQPNGGKISTFLLEKSRVVSQGQGERNYHIFYQLLSGCTPDEMSELEIDLGPAESYKYLNQTGVYTIEGTDDVSDYAATINAMEVIGIASSTRNTVLKLVATVLHLGNIQFTEEDNQAVPVDVSMLDAPSRLLSVDKDILLDKLTSYSMETRWGGKVEVTKKTLNKDQAVIARDALAKAIFFQLFEYLVEAVNSTMATRDQDFYIGVLDIYGFESFKVNGFEQFSINYVNEKLQNLFIDFTLKMEQEEYAEEGISWSDIDYFNNDVVLQLIESRRPPGIMGVLDDVCSTLHAVSEGSANTLMDKLRGVIGSNSSFAKYFQAQARHFAITHYAGKVSYESEGFCEKNKDTLSNDLVCLMQSSTEPFVRDMFPDSLYGASAGVGGRKAKSNTGSSKIRTQAHALVSKIRMCTPHYVRCVKPTESKIPLDWDDKKVLHQVRYLGLAENIKVRRAGFAFRREFPRIVERYSLLDPITVRKHQSDPVAACKAILLAGNLDMTKYQVGKTKLFLKEPQMINQLEEARNAIITKYALTIQTVYRGYRARKIYKRLKKE</sequence>
<reference evidence="9 10" key="1">
    <citation type="journal article" date="2007" name="Science">
        <title>Sea anemone genome reveals ancestral eumetazoan gene repertoire and genomic organization.</title>
        <authorList>
            <person name="Putnam N.H."/>
            <person name="Srivastava M."/>
            <person name="Hellsten U."/>
            <person name="Dirks B."/>
            <person name="Chapman J."/>
            <person name="Salamov A."/>
            <person name="Terry A."/>
            <person name="Shapiro H."/>
            <person name="Lindquist E."/>
            <person name="Kapitonov V.V."/>
            <person name="Jurka J."/>
            <person name="Genikhovich G."/>
            <person name="Grigoriev I.V."/>
            <person name="Lucas S.M."/>
            <person name="Steele R.E."/>
            <person name="Finnerty J.R."/>
            <person name="Technau U."/>
            <person name="Martindale M.Q."/>
            <person name="Rokhsar D.S."/>
        </authorList>
    </citation>
    <scope>NUCLEOTIDE SEQUENCE [LARGE SCALE GENOMIC DNA]</scope>
    <source>
        <strain evidence="10">CH2 X CH6</strain>
    </source>
</reference>
<dbReference type="STRING" id="45351.A7SMP8"/>
<dbReference type="GO" id="GO:0016459">
    <property type="term" value="C:myosin complex"/>
    <property type="evidence" value="ECO:0007669"/>
    <property type="project" value="UniProtKB-KW"/>
</dbReference>
<gene>
    <name evidence="9" type="ORF">NEMVEDRAFT_v1g123977</name>
</gene>
<dbReference type="Gene3D" id="1.10.10.820">
    <property type="match status" value="1"/>
</dbReference>
<dbReference type="Gene3D" id="1.20.120.720">
    <property type="entry name" value="Myosin VI head, motor domain, U50 subdomain"/>
    <property type="match status" value="1"/>
</dbReference>
<dbReference type="OMA" id="WKDISFF"/>